<accession>W9CG67</accession>
<proteinExistence type="predicted"/>
<evidence type="ECO:0000256" key="1">
    <source>
        <dbReference type="SAM" id="MobiDB-lite"/>
    </source>
</evidence>
<evidence type="ECO:0000313" key="3">
    <source>
        <dbReference type="Proteomes" id="UP000019487"/>
    </source>
</evidence>
<evidence type="ECO:0008006" key="4">
    <source>
        <dbReference type="Google" id="ProtNLM"/>
    </source>
</evidence>
<dbReference type="InterPro" id="IPR032675">
    <property type="entry name" value="LRR_dom_sf"/>
</dbReference>
<dbReference type="EMBL" id="AYSA01000223">
    <property type="protein sequence ID" value="ESZ94836.1"/>
    <property type="molecule type" value="Genomic_DNA"/>
</dbReference>
<dbReference type="HOGENOM" id="CLU_696691_0_0_1"/>
<sequence length="490" mass="54879">MPPSSIQRMSNRPRDAYEAGQSPLELLPPELLQKILGNLELKYNHKDGGSSNDSSDINYPPPLERPTLFSCLRVSQAIYMNALFITYRSVTVTHMSAFNHILAQLTENPILGRTIRSLDFSELKTARPMREFSNHLHGMVCLAPHLREFRIPKDTNLNGFLSEPLLRLLFVGLPHLKTLDLGNCTSSTLDCIPTILESTPEVTSLPIKSLSLENCTSLPASSFDSLFSRLGSIQSMTLSHTHITTEALQLLPPTAKVSHLAINHCPRLDDTSLVDFITSHPAVKNTLEYLDASADLTVGEEINEKETERILKHAPKTLKTLKLRGWKMDSTCVAQLKGLNQTVQELSIGTGLRMRDLESMFLNAEDNDSRSDEEAIDSSEIDSKYTTVLEPMERAIAICKLRRRISITPLPTFTDVKHSLRYLDIRGMTLAEQIKIRSSILLGKQSVALDVIAVNDRLMDREGTLKEICASVGWTVKRDGRRCLLIRRKV</sequence>
<dbReference type="AlphaFoldDB" id="W9CG67"/>
<organism evidence="2 3">
    <name type="scientific">Sclerotinia borealis (strain F-4128)</name>
    <dbReference type="NCBI Taxonomy" id="1432307"/>
    <lineage>
        <taxon>Eukaryota</taxon>
        <taxon>Fungi</taxon>
        <taxon>Dikarya</taxon>
        <taxon>Ascomycota</taxon>
        <taxon>Pezizomycotina</taxon>
        <taxon>Leotiomycetes</taxon>
        <taxon>Helotiales</taxon>
        <taxon>Sclerotiniaceae</taxon>
        <taxon>Sclerotinia</taxon>
    </lineage>
</organism>
<keyword evidence="3" id="KW-1185">Reference proteome</keyword>
<dbReference type="STRING" id="1432307.W9CG67"/>
<dbReference type="OrthoDB" id="9994419at2759"/>
<dbReference type="Gene3D" id="3.80.10.10">
    <property type="entry name" value="Ribonuclease Inhibitor"/>
    <property type="match status" value="1"/>
</dbReference>
<reference evidence="2 3" key="1">
    <citation type="journal article" date="2014" name="Genome Announc.">
        <title>Draft genome sequence of Sclerotinia borealis, a psychrophilic plant pathogenic fungus.</title>
        <authorList>
            <person name="Mardanov A.V."/>
            <person name="Beletsky A.V."/>
            <person name="Kadnikov V.V."/>
            <person name="Ignatov A.N."/>
            <person name="Ravin N.V."/>
        </authorList>
    </citation>
    <scope>NUCLEOTIDE SEQUENCE [LARGE SCALE GENOMIC DNA]</scope>
    <source>
        <strain evidence="3">F-4157</strain>
    </source>
</reference>
<evidence type="ECO:0000313" key="2">
    <source>
        <dbReference type="EMBL" id="ESZ94836.1"/>
    </source>
</evidence>
<dbReference type="Proteomes" id="UP000019487">
    <property type="component" value="Unassembled WGS sequence"/>
</dbReference>
<feature type="compositionally biased region" description="Polar residues" evidence="1">
    <location>
        <begin position="1"/>
        <end position="10"/>
    </location>
</feature>
<feature type="region of interest" description="Disordered" evidence="1">
    <location>
        <begin position="1"/>
        <end position="24"/>
    </location>
</feature>
<comment type="caution">
    <text evidence="2">The sequence shown here is derived from an EMBL/GenBank/DDBJ whole genome shotgun (WGS) entry which is preliminary data.</text>
</comment>
<protein>
    <recommendedName>
        <fullName evidence="4">Leucine Rich Repeat domain protein</fullName>
    </recommendedName>
</protein>
<gene>
    <name evidence="2" type="ORF">SBOR_4796</name>
</gene>
<dbReference type="SUPFAM" id="SSF52047">
    <property type="entry name" value="RNI-like"/>
    <property type="match status" value="1"/>
</dbReference>
<name>W9CG67_SCLBF</name>